<reference evidence="4 5" key="1">
    <citation type="submission" date="2017-10" db="EMBL/GenBank/DDBJ databases">
        <title>Draft genome of Longimonas halophila.</title>
        <authorList>
            <person name="Goh K.M."/>
            <person name="Shamsir M.S."/>
            <person name="Lim S.W."/>
        </authorList>
    </citation>
    <scope>NUCLEOTIDE SEQUENCE [LARGE SCALE GENOMIC DNA]</scope>
    <source>
        <strain evidence="4 5">KCTC 42399</strain>
    </source>
</reference>
<dbReference type="InterPro" id="IPR020904">
    <property type="entry name" value="Sc_DH/Rdtase_CS"/>
</dbReference>
<dbReference type="PRINTS" id="PR00081">
    <property type="entry name" value="GDHRDH"/>
</dbReference>
<evidence type="ECO:0000256" key="1">
    <source>
        <dbReference type="ARBA" id="ARBA00006484"/>
    </source>
</evidence>
<evidence type="ECO:0000313" key="5">
    <source>
        <dbReference type="Proteomes" id="UP000221024"/>
    </source>
</evidence>
<sequence length="233" mass="24687">MTIVVTGASQGIGAAIAEAFAARYDDARVALVARSTGKLESVADTCRDHGATPLVCPTDVTDDEAVAAMAERVHDTWGTPDVVVNNAGAFTPAPLSELTAEGFRSQIDVNLTSAFVVTQAFLPPMRKRGSGHLFYTASVASLQAYPGNAGYCASKHGLRGLARVVREETKDEGVRVTTVFPGATHTPTWEGVDIDPERLMPAEDIAATVVQAYALSDRTVMEEVLLRPQQGDV</sequence>
<proteinExistence type="inferred from homology"/>
<evidence type="ECO:0000313" key="4">
    <source>
        <dbReference type="EMBL" id="PEN08333.1"/>
    </source>
</evidence>
<protein>
    <submittedName>
        <fullName evidence="4">Oxidoreductase</fullName>
    </submittedName>
</protein>
<dbReference type="InterPro" id="IPR036291">
    <property type="entry name" value="NAD(P)-bd_dom_sf"/>
</dbReference>
<dbReference type="PANTHER" id="PTHR43669:SF3">
    <property type="entry name" value="ALCOHOL DEHYDROGENASE, PUTATIVE (AFU_ORTHOLOGUE AFUA_3G03445)-RELATED"/>
    <property type="match status" value="1"/>
</dbReference>
<comment type="similarity">
    <text evidence="1">Belongs to the short-chain dehydrogenases/reductases (SDR) family.</text>
</comment>
<dbReference type="RefSeq" id="WP_098061372.1">
    <property type="nucleotide sequence ID" value="NZ_PDEP01000003.1"/>
</dbReference>
<comment type="caution">
    <text evidence="4">The sequence shown here is derived from an EMBL/GenBank/DDBJ whole genome shotgun (WGS) entry which is preliminary data.</text>
</comment>
<dbReference type="EMBL" id="PDEP01000003">
    <property type="protein sequence ID" value="PEN08333.1"/>
    <property type="molecule type" value="Genomic_DNA"/>
</dbReference>
<accession>A0A2H3NZ89</accession>
<evidence type="ECO:0000256" key="2">
    <source>
        <dbReference type="ARBA" id="ARBA00023002"/>
    </source>
</evidence>
<keyword evidence="2" id="KW-0560">Oxidoreductase</keyword>
<evidence type="ECO:0000259" key="3">
    <source>
        <dbReference type="SMART" id="SM00822"/>
    </source>
</evidence>
<dbReference type="AlphaFoldDB" id="A0A2H3NZ89"/>
<dbReference type="Gene3D" id="3.40.50.720">
    <property type="entry name" value="NAD(P)-binding Rossmann-like Domain"/>
    <property type="match status" value="1"/>
</dbReference>
<dbReference type="GO" id="GO:0016491">
    <property type="term" value="F:oxidoreductase activity"/>
    <property type="evidence" value="ECO:0007669"/>
    <property type="project" value="UniProtKB-KW"/>
</dbReference>
<feature type="domain" description="Ketoreductase" evidence="3">
    <location>
        <begin position="1"/>
        <end position="192"/>
    </location>
</feature>
<dbReference type="SMART" id="SM00822">
    <property type="entry name" value="PKS_KR"/>
    <property type="match status" value="1"/>
</dbReference>
<dbReference type="InterPro" id="IPR002347">
    <property type="entry name" value="SDR_fam"/>
</dbReference>
<dbReference type="Pfam" id="PF00106">
    <property type="entry name" value="adh_short"/>
    <property type="match status" value="1"/>
</dbReference>
<dbReference type="OrthoDB" id="9810734at2"/>
<organism evidence="4 5">
    <name type="scientific">Longimonas halophila</name>
    <dbReference type="NCBI Taxonomy" id="1469170"/>
    <lineage>
        <taxon>Bacteria</taxon>
        <taxon>Pseudomonadati</taxon>
        <taxon>Rhodothermota</taxon>
        <taxon>Rhodothermia</taxon>
        <taxon>Rhodothermales</taxon>
        <taxon>Salisaetaceae</taxon>
        <taxon>Longimonas</taxon>
    </lineage>
</organism>
<keyword evidence="5" id="KW-1185">Reference proteome</keyword>
<dbReference type="PROSITE" id="PS00061">
    <property type="entry name" value="ADH_SHORT"/>
    <property type="match status" value="1"/>
</dbReference>
<gene>
    <name evidence="4" type="ORF">CRI93_04250</name>
</gene>
<dbReference type="InterPro" id="IPR057326">
    <property type="entry name" value="KR_dom"/>
</dbReference>
<dbReference type="SUPFAM" id="SSF51735">
    <property type="entry name" value="NAD(P)-binding Rossmann-fold domains"/>
    <property type="match status" value="1"/>
</dbReference>
<dbReference type="PANTHER" id="PTHR43669">
    <property type="entry name" value="5-KETO-D-GLUCONATE 5-REDUCTASE"/>
    <property type="match status" value="1"/>
</dbReference>
<dbReference type="Proteomes" id="UP000221024">
    <property type="component" value="Unassembled WGS sequence"/>
</dbReference>
<dbReference type="CDD" id="cd05233">
    <property type="entry name" value="SDR_c"/>
    <property type="match status" value="1"/>
</dbReference>
<name>A0A2H3NZ89_9BACT</name>